<dbReference type="EMBL" id="UOEA01000081">
    <property type="protein sequence ID" value="VAV85128.1"/>
    <property type="molecule type" value="Genomic_DNA"/>
</dbReference>
<proteinExistence type="predicted"/>
<dbReference type="Gene3D" id="2.40.160.180">
    <property type="entry name" value="Carbohydrate-selective porin OprB"/>
    <property type="match status" value="1"/>
</dbReference>
<name>A0A3B0RAZ1_9ZZZZ</name>
<organism evidence="1">
    <name type="scientific">hydrothermal vent metagenome</name>
    <dbReference type="NCBI Taxonomy" id="652676"/>
    <lineage>
        <taxon>unclassified sequences</taxon>
        <taxon>metagenomes</taxon>
        <taxon>ecological metagenomes</taxon>
    </lineage>
</organism>
<dbReference type="PANTHER" id="PTHR37944:SF1">
    <property type="entry name" value="PORIN B"/>
    <property type="match status" value="1"/>
</dbReference>
<dbReference type="AlphaFoldDB" id="A0A3B0RAZ1"/>
<dbReference type="PANTHER" id="PTHR37944">
    <property type="entry name" value="PORIN B"/>
    <property type="match status" value="1"/>
</dbReference>
<gene>
    <name evidence="1" type="ORF">MNBD_DELTA01-224</name>
</gene>
<dbReference type="InterPro" id="IPR052932">
    <property type="entry name" value="OprB_Porin"/>
</dbReference>
<dbReference type="InterPro" id="IPR038673">
    <property type="entry name" value="OprB_sf"/>
</dbReference>
<protein>
    <submittedName>
        <fullName evidence="1">Outer membrane low permeability porin, OprB family</fullName>
    </submittedName>
</protein>
<accession>A0A3B0RAZ1</accession>
<dbReference type="Pfam" id="PF04966">
    <property type="entry name" value="OprB"/>
    <property type="match status" value="1"/>
</dbReference>
<sequence>MKTFSNSLSLFLLLFFSLFSVTCLPARAQDAINEPQQTNINENSGPLGLVSTLSERNYLLGSWDGKRFAKEDSGLSLELVYTGDMVTNHRGGLKRGTTYLGNIDLTATLDTEKAGLWERGTFFVYILNNHGGTPTKTHIGDLQTVSNIETEEATRFYELWYEHLFDWHGTLSFLIGQHDMNSEFNVTEYGGLFINSSFGIQPDISANAPVSIFSVAAPALRLKWETNGPLYLMAAIYDGDPGAPGKNKSGLRWRISSDEGAMTIYEIGYRRGESEKSQNLHGTYKLGLWYHTDEFDDIAATDTNGNPKEHEGNYGLYFVADQMLIPAEDDRGLGVFLQMGMAPDDRNQVDFYIGGGLHYHGLIPGRHRDTIGLGIAHASISDKLRRDAAMDKYETTVELTYRAQITPWLVLQPDLQIIFNPGAAQGTKNAIVSLLRFEASF</sequence>
<dbReference type="InterPro" id="IPR007049">
    <property type="entry name" value="Carb-sel_porin_OprB"/>
</dbReference>
<dbReference type="GO" id="GO:0016020">
    <property type="term" value="C:membrane"/>
    <property type="evidence" value="ECO:0007669"/>
    <property type="project" value="InterPro"/>
</dbReference>
<dbReference type="GO" id="GO:0008643">
    <property type="term" value="P:carbohydrate transport"/>
    <property type="evidence" value="ECO:0007669"/>
    <property type="project" value="InterPro"/>
</dbReference>
<reference evidence="1" key="1">
    <citation type="submission" date="2018-06" db="EMBL/GenBank/DDBJ databases">
        <authorList>
            <person name="Zhirakovskaya E."/>
        </authorList>
    </citation>
    <scope>NUCLEOTIDE SEQUENCE</scope>
</reference>
<dbReference type="GO" id="GO:0015288">
    <property type="term" value="F:porin activity"/>
    <property type="evidence" value="ECO:0007669"/>
    <property type="project" value="InterPro"/>
</dbReference>
<evidence type="ECO:0000313" key="1">
    <source>
        <dbReference type="EMBL" id="VAV85128.1"/>
    </source>
</evidence>